<dbReference type="KEGG" id="atm:ANT_07920"/>
<dbReference type="GO" id="GO:0016887">
    <property type="term" value="F:ATP hydrolysis activity"/>
    <property type="evidence" value="ECO:0007669"/>
    <property type="project" value="InterPro"/>
</dbReference>
<dbReference type="InterPro" id="IPR017871">
    <property type="entry name" value="ABC_transporter-like_CS"/>
</dbReference>
<dbReference type="AlphaFoldDB" id="E8N2M0"/>
<dbReference type="Pfam" id="PF00005">
    <property type="entry name" value="ABC_tran"/>
    <property type="match status" value="1"/>
</dbReference>
<dbReference type="FunFam" id="3.40.50.300:FF:000032">
    <property type="entry name" value="Export ABC transporter ATP-binding protein"/>
    <property type="match status" value="1"/>
</dbReference>
<feature type="domain" description="ABC transporter" evidence="5">
    <location>
        <begin position="9"/>
        <end position="250"/>
    </location>
</feature>
<dbReference type="CDD" id="cd03255">
    <property type="entry name" value="ABC_MJ0796_LolCDE_FtsE"/>
    <property type="match status" value="1"/>
</dbReference>
<reference evidence="6 7" key="1">
    <citation type="submission" date="2010-12" db="EMBL/GenBank/DDBJ databases">
        <title>Whole genome sequence of Anaerolinea thermophila UNI-1.</title>
        <authorList>
            <person name="Narita-Yamada S."/>
            <person name="Kishi E."/>
            <person name="Watanabe Y."/>
            <person name="Takasaki K."/>
            <person name="Ankai A."/>
            <person name="Oguchi A."/>
            <person name="Fukui S."/>
            <person name="Takahashi M."/>
            <person name="Yashiro I."/>
            <person name="Hosoyama A."/>
            <person name="Sekiguchi Y."/>
            <person name="Hanada S."/>
            <person name="Fujita N."/>
        </authorList>
    </citation>
    <scope>NUCLEOTIDE SEQUENCE [LARGE SCALE GENOMIC DNA]</scope>
    <source>
        <strain evidence="7">DSM 14523 / JCM 11388 / NBRC 100420 / UNI-1</strain>
    </source>
</reference>
<dbReference type="GO" id="GO:0022857">
    <property type="term" value="F:transmembrane transporter activity"/>
    <property type="evidence" value="ECO:0007669"/>
    <property type="project" value="TreeGrafter"/>
</dbReference>
<dbReference type="GO" id="GO:0005524">
    <property type="term" value="F:ATP binding"/>
    <property type="evidence" value="ECO:0007669"/>
    <property type="project" value="UniProtKB-KW"/>
</dbReference>
<proteinExistence type="predicted"/>
<dbReference type="GO" id="GO:0005886">
    <property type="term" value="C:plasma membrane"/>
    <property type="evidence" value="ECO:0007669"/>
    <property type="project" value="TreeGrafter"/>
</dbReference>
<gene>
    <name evidence="6" type="ordered locus">ANT_07920</name>
</gene>
<evidence type="ECO:0000313" key="6">
    <source>
        <dbReference type="EMBL" id="BAJ62826.1"/>
    </source>
</evidence>
<evidence type="ECO:0000256" key="4">
    <source>
        <dbReference type="SAM" id="MobiDB-lite"/>
    </source>
</evidence>
<dbReference type="eggNOG" id="COG1136">
    <property type="taxonomic scope" value="Bacteria"/>
</dbReference>
<dbReference type="PANTHER" id="PTHR24220:SF86">
    <property type="entry name" value="ABC TRANSPORTER ABCH.1"/>
    <property type="match status" value="1"/>
</dbReference>
<protein>
    <submittedName>
        <fullName evidence="6">ABC transporter ATP-binding protein</fullName>
    </submittedName>
</protein>
<dbReference type="GO" id="GO:0098796">
    <property type="term" value="C:membrane protein complex"/>
    <property type="evidence" value="ECO:0007669"/>
    <property type="project" value="UniProtKB-ARBA"/>
</dbReference>
<dbReference type="HOGENOM" id="CLU_000604_1_22_0"/>
<dbReference type="InParanoid" id="E8N2M0"/>
<dbReference type="SUPFAM" id="SSF52540">
    <property type="entry name" value="P-loop containing nucleoside triphosphate hydrolases"/>
    <property type="match status" value="1"/>
</dbReference>
<dbReference type="InterPro" id="IPR027417">
    <property type="entry name" value="P-loop_NTPase"/>
</dbReference>
<evidence type="ECO:0000259" key="5">
    <source>
        <dbReference type="PROSITE" id="PS50893"/>
    </source>
</evidence>
<accession>E8N2M0</accession>
<dbReference type="Gene3D" id="3.40.50.300">
    <property type="entry name" value="P-loop containing nucleotide triphosphate hydrolases"/>
    <property type="match status" value="1"/>
</dbReference>
<dbReference type="InterPro" id="IPR015854">
    <property type="entry name" value="ABC_transpr_LolD-like"/>
</dbReference>
<dbReference type="EMBL" id="AP012029">
    <property type="protein sequence ID" value="BAJ62826.1"/>
    <property type="molecule type" value="Genomic_DNA"/>
</dbReference>
<dbReference type="InterPro" id="IPR003439">
    <property type="entry name" value="ABC_transporter-like_ATP-bd"/>
</dbReference>
<dbReference type="PANTHER" id="PTHR24220">
    <property type="entry name" value="IMPORT ATP-BINDING PROTEIN"/>
    <property type="match status" value="1"/>
</dbReference>
<keyword evidence="3 6" id="KW-0067">ATP-binding</keyword>
<dbReference type="PROSITE" id="PS50893">
    <property type="entry name" value="ABC_TRANSPORTER_2"/>
    <property type="match status" value="1"/>
</dbReference>
<dbReference type="PROSITE" id="PS00211">
    <property type="entry name" value="ABC_TRANSPORTER_1"/>
    <property type="match status" value="1"/>
</dbReference>
<keyword evidence="2" id="KW-0547">Nucleotide-binding</keyword>
<sequence>MMDTLVPIIQTVQLVKIYGSGENRVTALDGIDLTIESGEFVAIMGPSGSGKSTLLNILACLDRPTEGQYILAGEDVSGYNRAQLAEIRSRQLGFVFQSYNLLPRLTALENVLLPLLYRREERLSHAERVEKALASLESVGLADRAHHYPNQLSGGQQQRVAIARALINDPLLILADEPTGNLDSHASEEIIELLTTLNQRGRTIVMVTHEPDMARHAQRVLMIRDGKLASDRKNGHHQESQSLSQVEGRLS</sequence>
<dbReference type="InterPro" id="IPR003593">
    <property type="entry name" value="AAA+_ATPase"/>
</dbReference>
<evidence type="ECO:0000256" key="2">
    <source>
        <dbReference type="ARBA" id="ARBA00022741"/>
    </source>
</evidence>
<dbReference type="Proteomes" id="UP000008922">
    <property type="component" value="Chromosome"/>
</dbReference>
<feature type="region of interest" description="Disordered" evidence="4">
    <location>
        <begin position="230"/>
        <end position="251"/>
    </location>
</feature>
<dbReference type="STRING" id="926569.ANT_07920"/>
<name>E8N2M0_ANATU</name>
<keyword evidence="1" id="KW-0813">Transport</keyword>
<dbReference type="RefSeq" id="WP_013559219.1">
    <property type="nucleotide sequence ID" value="NC_014960.1"/>
</dbReference>
<evidence type="ECO:0000256" key="3">
    <source>
        <dbReference type="ARBA" id="ARBA00022840"/>
    </source>
</evidence>
<keyword evidence="7" id="KW-1185">Reference proteome</keyword>
<evidence type="ECO:0000256" key="1">
    <source>
        <dbReference type="ARBA" id="ARBA00022448"/>
    </source>
</evidence>
<feature type="compositionally biased region" description="Basic and acidic residues" evidence="4">
    <location>
        <begin position="230"/>
        <end position="239"/>
    </location>
</feature>
<evidence type="ECO:0000313" key="7">
    <source>
        <dbReference type="Proteomes" id="UP000008922"/>
    </source>
</evidence>
<dbReference type="InterPro" id="IPR017911">
    <property type="entry name" value="MacB-like_ATP-bd"/>
</dbReference>
<organism evidence="6 7">
    <name type="scientific">Anaerolinea thermophila (strain DSM 14523 / JCM 11388 / NBRC 100420 / UNI-1)</name>
    <dbReference type="NCBI Taxonomy" id="926569"/>
    <lineage>
        <taxon>Bacteria</taxon>
        <taxon>Bacillati</taxon>
        <taxon>Chloroflexota</taxon>
        <taxon>Anaerolineae</taxon>
        <taxon>Anaerolineales</taxon>
        <taxon>Anaerolineaceae</taxon>
        <taxon>Anaerolinea</taxon>
    </lineage>
</organism>
<dbReference type="SMART" id="SM00382">
    <property type="entry name" value="AAA"/>
    <property type="match status" value="1"/>
</dbReference>